<name>A0ABS7AZT6_9ACTN</name>
<comment type="caution">
    <text evidence="1">The sequence shown here is derived from an EMBL/GenBank/DDBJ whole genome shotgun (WGS) entry which is preliminary data.</text>
</comment>
<reference evidence="1 2" key="1">
    <citation type="journal article" date="2013" name="Antonie Van Leeuwenhoek">
        <title>Actinoplanes hulinensis sp. nov., a novel actinomycete isolated from soybean root (Glycine max (L.) Merr).</title>
        <authorList>
            <person name="Shen Y."/>
            <person name="Liu C."/>
            <person name="Wang X."/>
            <person name="Zhao J."/>
            <person name="Jia F."/>
            <person name="Zhang Y."/>
            <person name="Wang L."/>
            <person name="Yang D."/>
            <person name="Xiang W."/>
        </authorList>
    </citation>
    <scope>NUCLEOTIDE SEQUENCE [LARGE SCALE GENOMIC DNA]</scope>
    <source>
        <strain evidence="1 2">NEAU-M9</strain>
    </source>
</reference>
<sequence>MTVSVVGGDPADQFVQVLFQVTVAPLGAGLGGRGWGHTRLLKDRRN</sequence>
<evidence type="ECO:0000313" key="2">
    <source>
        <dbReference type="Proteomes" id="UP001519863"/>
    </source>
</evidence>
<organism evidence="1 2">
    <name type="scientific">Actinoplanes hulinensis</name>
    <dbReference type="NCBI Taxonomy" id="1144547"/>
    <lineage>
        <taxon>Bacteria</taxon>
        <taxon>Bacillati</taxon>
        <taxon>Actinomycetota</taxon>
        <taxon>Actinomycetes</taxon>
        <taxon>Micromonosporales</taxon>
        <taxon>Micromonosporaceae</taxon>
        <taxon>Actinoplanes</taxon>
    </lineage>
</organism>
<gene>
    <name evidence="1" type="ORF">KZ829_11190</name>
</gene>
<accession>A0ABS7AZT6</accession>
<protein>
    <submittedName>
        <fullName evidence="1">Uncharacterized protein</fullName>
    </submittedName>
</protein>
<dbReference type="Proteomes" id="UP001519863">
    <property type="component" value="Unassembled WGS sequence"/>
</dbReference>
<dbReference type="RefSeq" id="WP_220143784.1">
    <property type="nucleotide sequence ID" value="NZ_JAHXZI010000005.1"/>
</dbReference>
<proteinExistence type="predicted"/>
<dbReference type="EMBL" id="JAHXZI010000005">
    <property type="protein sequence ID" value="MBW6434296.1"/>
    <property type="molecule type" value="Genomic_DNA"/>
</dbReference>
<evidence type="ECO:0000313" key="1">
    <source>
        <dbReference type="EMBL" id="MBW6434296.1"/>
    </source>
</evidence>
<keyword evidence="2" id="KW-1185">Reference proteome</keyword>